<protein>
    <submittedName>
        <fullName evidence="2">Uncharacterized protein</fullName>
    </submittedName>
</protein>
<dbReference type="Proteomes" id="UP000294933">
    <property type="component" value="Unassembled WGS sequence"/>
</dbReference>
<keyword evidence="3" id="KW-1185">Reference proteome</keyword>
<evidence type="ECO:0000313" key="3">
    <source>
        <dbReference type="Proteomes" id="UP000294933"/>
    </source>
</evidence>
<organism evidence="2 3">
    <name type="scientific">Rickenella mellea</name>
    <dbReference type="NCBI Taxonomy" id="50990"/>
    <lineage>
        <taxon>Eukaryota</taxon>
        <taxon>Fungi</taxon>
        <taxon>Dikarya</taxon>
        <taxon>Basidiomycota</taxon>
        <taxon>Agaricomycotina</taxon>
        <taxon>Agaricomycetes</taxon>
        <taxon>Hymenochaetales</taxon>
        <taxon>Rickenellaceae</taxon>
        <taxon>Rickenella</taxon>
    </lineage>
</organism>
<keyword evidence="1" id="KW-1133">Transmembrane helix</keyword>
<evidence type="ECO:0000256" key="1">
    <source>
        <dbReference type="SAM" id="Phobius"/>
    </source>
</evidence>
<sequence length="89" mass="10413">MDQLSSSPSTEMTKCWRTCRATRFGEVIRIIPASSSIHFLSFVPPTLAIFLLVRFGLEAQQRLHWWRELPEARIKQQFNPDVVLTKIRK</sequence>
<dbReference type="EMBL" id="ML170251">
    <property type="protein sequence ID" value="TDL16126.1"/>
    <property type="molecule type" value="Genomic_DNA"/>
</dbReference>
<feature type="transmembrane region" description="Helical" evidence="1">
    <location>
        <begin position="37"/>
        <end position="57"/>
    </location>
</feature>
<reference evidence="2 3" key="1">
    <citation type="submission" date="2018-06" db="EMBL/GenBank/DDBJ databases">
        <title>A transcriptomic atlas of mushroom development highlights an independent origin of complex multicellularity.</title>
        <authorList>
            <consortium name="DOE Joint Genome Institute"/>
            <person name="Krizsan K."/>
            <person name="Almasi E."/>
            <person name="Merenyi Z."/>
            <person name="Sahu N."/>
            <person name="Viragh M."/>
            <person name="Koszo T."/>
            <person name="Mondo S."/>
            <person name="Kiss B."/>
            <person name="Balint B."/>
            <person name="Kues U."/>
            <person name="Barry K."/>
            <person name="Hegedus J.C."/>
            <person name="Henrissat B."/>
            <person name="Johnson J."/>
            <person name="Lipzen A."/>
            <person name="Ohm R."/>
            <person name="Nagy I."/>
            <person name="Pangilinan J."/>
            <person name="Yan J."/>
            <person name="Xiong Y."/>
            <person name="Grigoriev I.V."/>
            <person name="Hibbett D.S."/>
            <person name="Nagy L.G."/>
        </authorList>
    </citation>
    <scope>NUCLEOTIDE SEQUENCE [LARGE SCALE GENOMIC DNA]</scope>
    <source>
        <strain evidence="2 3">SZMC22713</strain>
    </source>
</reference>
<gene>
    <name evidence="2" type="ORF">BD410DRAFT_648303</name>
</gene>
<dbReference type="AlphaFoldDB" id="A0A4Y7PM47"/>
<keyword evidence="1" id="KW-0472">Membrane</keyword>
<proteinExistence type="predicted"/>
<accession>A0A4Y7PM47</accession>
<keyword evidence="1" id="KW-0812">Transmembrane</keyword>
<dbReference type="VEuPathDB" id="FungiDB:BD410DRAFT_648303"/>
<evidence type="ECO:0000313" key="2">
    <source>
        <dbReference type="EMBL" id="TDL16126.1"/>
    </source>
</evidence>
<name>A0A4Y7PM47_9AGAM</name>